<dbReference type="Gene3D" id="3.40.50.300">
    <property type="entry name" value="P-loop containing nucleotide triphosphate hydrolases"/>
    <property type="match status" value="1"/>
</dbReference>
<dbReference type="OrthoDB" id="9780149at2"/>
<reference evidence="2 3" key="1">
    <citation type="journal article" date="2014" name="Genome Announc.">
        <title>Draft Genome Sequence of the Agar-Degrading Bacterium Catenovulum sp. Strain DS-2, Isolated from Intestines of Haliotis diversicolor.</title>
        <authorList>
            <person name="Shan D."/>
            <person name="Li X."/>
            <person name="Gu Z."/>
            <person name="Wei G."/>
            <person name="Gao Z."/>
            <person name="Shao Z."/>
        </authorList>
    </citation>
    <scope>NUCLEOTIDE SEQUENCE [LARGE SCALE GENOMIC DNA]</scope>
    <source>
        <strain evidence="2 3">DS-2</strain>
    </source>
</reference>
<dbReference type="eggNOG" id="COG3409">
    <property type="taxonomic scope" value="Bacteria"/>
</dbReference>
<comment type="caution">
    <text evidence="2">The sequence shown here is derived from an EMBL/GenBank/DDBJ whole genome shotgun (WGS) entry which is preliminary data.</text>
</comment>
<dbReference type="Proteomes" id="UP000019276">
    <property type="component" value="Unassembled WGS sequence"/>
</dbReference>
<evidence type="ECO:0000259" key="1">
    <source>
        <dbReference type="SMART" id="SM00382"/>
    </source>
</evidence>
<dbReference type="SUPFAM" id="SSF52540">
    <property type="entry name" value="P-loop containing nucleoside triphosphate hydrolases"/>
    <property type="match status" value="1"/>
</dbReference>
<dbReference type="EMBL" id="ARZY01000021">
    <property type="protein sequence ID" value="EWH09627.1"/>
    <property type="molecule type" value="Genomic_DNA"/>
</dbReference>
<dbReference type="PANTHER" id="PTHR35894:SF1">
    <property type="entry name" value="PHOSPHORIBULOKINASE _ URIDINE KINASE FAMILY"/>
    <property type="match status" value="1"/>
</dbReference>
<dbReference type="InterPro" id="IPR052026">
    <property type="entry name" value="ExeA_AAA_ATPase_DNA-bind"/>
</dbReference>
<accession>W7QL17</accession>
<dbReference type="CDD" id="cd00009">
    <property type="entry name" value="AAA"/>
    <property type="match status" value="1"/>
</dbReference>
<evidence type="ECO:0000313" key="2">
    <source>
        <dbReference type="EMBL" id="EWH09627.1"/>
    </source>
</evidence>
<gene>
    <name evidence="2" type="ORF">DS2_11683</name>
</gene>
<keyword evidence="3" id="KW-1185">Reference proteome</keyword>
<organism evidence="2 3">
    <name type="scientific">Catenovulum agarivorans DS-2</name>
    <dbReference type="NCBI Taxonomy" id="1328313"/>
    <lineage>
        <taxon>Bacteria</taxon>
        <taxon>Pseudomonadati</taxon>
        <taxon>Pseudomonadota</taxon>
        <taxon>Gammaproteobacteria</taxon>
        <taxon>Alteromonadales</taxon>
        <taxon>Alteromonadaceae</taxon>
        <taxon>Catenovulum</taxon>
    </lineage>
</organism>
<feature type="domain" description="AAA+ ATPase" evidence="1">
    <location>
        <begin position="42"/>
        <end position="196"/>
    </location>
</feature>
<protein>
    <submittedName>
        <fullName evidence="2">Peptidoglycan-binding domain 1 protein</fullName>
    </submittedName>
</protein>
<dbReference type="InterPro" id="IPR003593">
    <property type="entry name" value="AAA+_ATPase"/>
</dbReference>
<evidence type="ECO:0000313" key="3">
    <source>
        <dbReference type="Proteomes" id="UP000019276"/>
    </source>
</evidence>
<dbReference type="RefSeq" id="WP_035014979.1">
    <property type="nucleotide sequence ID" value="NZ_ARZY01000021.1"/>
</dbReference>
<dbReference type="InterPro" id="IPR049945">
    <property type="entry name" value="AAA_22"/>
</dbReference>
<dbReference type="GO" id="GO:0016887">
    <property type="term" value="F:ATP hydrolysis activity"/>
    <property type="evidence" value="ECO:0007669"/>
    <property type="project" value="InterPro"/>
</dbReference>
<dbReference type="InterPro" id="IPR027417">
    <property type="entry name" value="P-loop_NTPase"/>
</dbReference>
<dbReference type="PANTHER" id="PTHR35894">
    <property type="entry name" value="GENERAL SECRETION PATHWAY PROTEIN A-RELATED"/>
    <property type="match status" value="1"/>
</dbReference>
<dbReference type="SMART" id="SM00382">
    <property type="entry name" value="AAA"/>
    <property type="match status" value="1"/>
</dbReference>
<dbReference type="STRING" id="1328313.DS2_11683"/>
<name>W7QL17_9ALTE</name>
<sequence>MYKGFFGLKEIPFSIAPNPEYLYMSERHKEALAHLLFGLNETGGFVLLTGEVGTGKTTVSRCLLSQIPDNTQIAFILNPTLTEWELLATTCDEFNIHYNPDTATIKTLTDAIKSFLQQQHELDNKCLLIIDEAQHLKPEVLEQLRLLTNLETNTKKLLQVILIGQPELQTLLKRQELRQLAQRITARYHLLPLTESQIAFYINHRMKVAGCDKPIFTKAAVTSIFKISKGIPRIINLLCDRALMGAYAANKLQVDKAIVLAAAKEVGDYEVDDSNAFVVWAKRNSIYFAVVIFALIAAAAYTYNVQSFKVGTTDEPELEPLVISEKQQYSHIVEQIAQTQGSLNAQFSTLAKLWQLPADGQMAIDNTSFIQKQCSEYHNYQLSCSNWTGPLEQLLALNVPAVIELYLPQENIRYAVLKAVESADMGWQSSSFILQVDNAEIKVDYAQLSSMWRGQALYIWQPPFIDRVASISADSPQAHIQWLDNQLSFILGKPRRLLDSFDETLLSKLNIVQTNNGLATKSSADLPMQTFIQQNTLNQVAKVY</sequence>
<dbReference type="PATRIC" id="fig|1328313.3.peg.2389"/>
<proteinExistence type="predicted"/>
<dbReference type="eggNOG" id="COG3267">
    <property type="taxonomic scope" value="Bacteria"/>
</dbReference>
<dbReference type="AlphaFoldDB" id="W7QL17"/>
<dbReference type="Pfam" id="PF13401">
    <property type="entry name" value="AAA_22"/>
    <property type="match status" value="1"/>
</dbReference>
<dbReference type="Gene3D" id="3.90.70.10">
    <property type="entry name" value="Cysteine proteinases"/>
    <property type="match status" value="1"/>
</dbReference>